<keyword evidence="5" id="KW-0949">S-adenosyl-L-methionine</keyword>
<evidence type="ECO:0000259" key="6">
    <source>
        <dbReference type="PROSITE" id="PS50123"/>
    </source>
</evidence>
<dbReference type="PROSITE" id="PS50123">
    <property type="entry name" value="CHER"/>
    <property type="match status" value="1"/>
</dbReference>
<feature type="domain" description="CheR-type methyltransferase" evidence="6">
    <location>
        <begin position="27"/>
        <end position="294"/>
    </location>
</feature>
<protein>
    <recommendedName>
        <fullName evidence="2">protein-glutamate O-methyltransferase</fullName>
        <ecNumber evidence="2">2.1.1.80</ecNumber>
    </recommendedName>
</protein>
<keyword evidence="3 7" id="KW-0489">Methyltransferase</keyword>
<reference evidence="7 8" key="1">
    <citation type="submission" date="2019-03" db="EMBL/GenBank/DDBJ databases">
        <title>Genomic Encyclopedia of Type Strains, Phase IV (KMG-IV): sequencing the most valuable type-strain genomes for metagenomic binning, comparative biology and taxonomic classification.</title>
        <authorList>
            <person name="Goeker M."/>
        </authorList>
    </citation>
    <scope>NUCLEOTIDE SEQUENCE [LARGE SCALE GENOMIC DNA]</scope>
    <source>
        <strain evidence="7 8">DSM 20467</strain>
    </source>
</reference>
<evidence type="ECO:0000256" key="2">
    <source>
        <dbReference type="ARBA" id="ARBA00012534"/>
    </source>
</evidence>
<evidence type="ECO:0000256" key="1">
    <source>
        <dbReference type="ARBA" id="ARBA00001541"/>
    </source>
</evidence>
<dbReference type="InterPro" id="IPR000780">
    <property type="entry name" value="CheR_MeTrfase"/>
</dbReference>
<dbReference type="EC" id="2.1.1.80" evidence="2"/>
<dbReference type="InterPro" id="IPR022642">
    <property type="entry name" value="CheR_C"/>
</dbReference>
<keyword evidence="8" id="KW-1185">Reference proteome</keyword>
<comment type="caution">
    <text evidence="7">The sequence shown here is derived from an EMBL/GenBank/DDBJ whole genome shotgun (WGS) entry which is preliminary data.</text>
</comment>
<evidence type="ECO:0000256" key="3">
    <source>
        <dbReference type="ARBA" id="ARBA00022603"/>
    </source>
</evidence>
<comment type="catalytic activity">
    <reaction evidence="1">
        <text>L-glutamyl-[protein] + S-adenosyl-L-methionine = [protein]-L-glutamate 5-O-methyl ester + S-adenosyl-L-homocysteine</text>
        <dbReference type="Rhea" id="RHEA:24452"/>
        <dbReference type="Rhea" id="RHEA-COMP:10208"/>
        <dbReference type="Rhea" id="RHEA-COMP:10311"/>
        <dbReference type="ChEBI" id="CHEBI:29973"/>
        <dbReference type="ChEBI" id="CHEBI:57856"/>
        <dbReference type="ChEBI" id="CHEBI:59789"/>
        <dbReference type="ChEBI" id="CHEBI:82795"/>
        <dbReference type="EC" id="2.1.1.80"/>
    </reaction>
</comment>
<dbReference type="GO" id="GO:0032259">
    <property type="term" value="P:methylation"/>
    <property type="evidence" value="ECO:0007669"/>
    <property type="project" value="UniProtKB-KW"/>
</dbReference>
<dbReference type="InterPro" id="IPR029063">
    <property type="entry name" value="SAM-dependent_MTases_sf"/>
</dbReference>
<dbReference type="Pfam" id="PF01739">
    <property type="entry name" value="CheR"/>
    <property type="match status" value="1"/>
</dbReference>
<dbReference type="PANTHER" id="PTHR24422">
    <property type="entry name" value="CHEMOTAXIS PROTEIN METHYLTRANSFERASE"/>
    <property type="match status" value="1"/>
</dbReference>
<evidence type="ECO:0000256" key="4">
    <source>
        <dbReference type="ARBA" id="ARBA00022679"/>
    </source>
</evidence>
<dbReference type="Gene3D" id="1.10.155.10">
    <property type="entry name" value="Chemotaxis receptor methyltransferase CheR, N-terminal domain"/>
    <property type="match status" value="1"/>
</dbReference>
<dbReference type="SMART" id="SM00138">
    <property type="entry name" value="MeTrc"/>
    <property type="match status" value="1"/>
</dbReference>
<accession>A0A4R3K6W0</accession>
<dbReference type="GO" id="GO:0008983">
    <property type="term" value="F:protein-glutamate O-methyltransferase activity"/>
    <property type="evidence" value="ECO:0007669"/>
    <property type="project" value="UniProtKB-EC"/>
</dbReference>
<dbReference type="Proteomes" id="UP000295188">
    <property type="component" value="Unassembled WGS sequence"/>
</dbReference>
<name>A0A4R3K6W0_9FIRM</name>
<dbReference type="PANTHER" id="PTHR24422:SF19">
    <property type="entry name" value="CHEMOTAXIS PROTEIN METHYLTRANSFERASE"/>
    <property type="match status" value="1"/>
</dbReference>
<evidence type="ECO:0000313" key="8">
    <source>
        <dbReference type="Proteomes" id="UP000295188"/>
    </source>
</evidence>
<evidence type="ECO:0000313" key="7">
    <source>
        <dbReference type="EMBL" id="TCS78664.1"/>
    </source>
</evidence>
<dbReference type="EMBL" id="SMAA01000009">
    <property type="protein sequence ID" value="TCS78664.1"/>
    <property type="molecule type" value="Genomic_DNA"/>
</dbReference>
<dbReference type="Pfam" id="PF03705">
    <property type="entry name" value="CheR_N"/>
    <property type="match status" value="1"/>
</dbReference>
<sequence>MDAQKKNKALQIDETWGMPIYTLKNNREEDITQVNEQDWSIFKQKLKNKTGIDLDLYKEAQMKRRINNLVMRKGYQTFSTYFDFAVKDKDEFASFIEYLTINVSEFFRTPEKFSELESVIIPELLQKSPKLNIWSAGCSIGAEPYSIAMILDEKTPGTRHRILASDLDVDILAKAKEGIYTDNELKAIAIGRKQRYFTKTDDGKYAVSAAIKAKIEFRRHNLLKDPFETGFDLILCRNVVIYFTEEAKDKLYKEFFKALKPGGILFVGGTEAVLNYREMGYENHRPFFYRRPFNS</sequence>
<gene>
    <name evidence="7" type="ORF">EDC37_10917</name>
</gene>
<evidence type="ECO:0000256" key="5">
    <source>
        <dbReference type="ARBA" id="ARBA00022691"/>
    </source>
</evidence>
<organism evidence="7 8">
    <name type="scientific">Pectinatus cerevisiiphilus</name>
    <dbReference type="NCBI Taxonomy" id="86956"/>
    <lineage>
        <taxon>Bacteria</taxon>
        <taxon>Bacillati</taxon>
        <taxon>Bacillota</taxon>
        <taxon>Negativicutes</taxon>
        <taxon>Selenomonadales</taxon>
        <taxon>Selenomonadaceae</taxon>
        <taxon>Pectinatus</taxon>
    </lineage>
</organism>
<dbReference type="PRINTS" id="PR00996">
    <property type="entry name" value="CHERMTFRASE"/>
</dbReference>
<keyword evidence="4 7" id="KW-0808">Transferase</keyword>
<dbReference type="SUPFAM" id="SSF47757">
    <property type="entry name" value="Chemotaxis receptor methyltransferase CheR, N-terminal domain"/>
    <property type="match status" value="1"/>
</dbReference>
<proteinExistence type="predicted"/>
<dbReference type="Gene3D" id="3.40.50.150">
    <property type="entry name" value="Vaccinia Virus protein VP39"/>
    <property type="match status" value="1"/>
</dbReference>
<dbReference type="SUPFAM" id="SSF53335">
    <property type="entry name" value="S-adenosyl-L-methionine-dependent methyltransferases"/>
    <property type="match status" value="1"/>
</dbReference>
<dbReference type="InterPro" id="IPR022641">
    <property type="entry name" value="CheR_N"/>
</dbReference>
<dbReference type="InterPro" id="IPR050903">
    <property type="entry name" value="Bact_Chemotaxis_MeTrfase"/>
</dbReference>
<dbReference type="CDD" id="cd02440">
    <property type="entry name" value="AdoMet_MTases"/>
    <property type="match status" value="1"/>
</dbReference>
<dbReference type="InterPro" id="IPR036804">
    <property type="entry name" value="CheR_N_sf"/>
</dbReference>
<dbReference type="AlphaFoldDB" id="A0A4R3K6W0"/>